<organism evidence="6 7">
    <name type="scientific">Trichonephila clavata</name>
    <name type="common">Joro spider</name>
    <name type="synonym">Nephila clavata</name>
    <dbReference type="NCBI Taxonomy" id="2740835"/>
    <lineage>
        <taxon>Eukaryota</taxon>
        <taxon>Metazoa</taxon>
        <taxon>Ecdysozoa</taxon>
        <taxon>Arthropoda</taxon>
        <taxon>Chelicerata</taxon>
        <taxon>Arachnida</taxon>
        <taxon>Araneae</taxon>
        <taxon>Araneomorphae</taxon>
        <taxon>Entelegynae</taxon>
        <taxon>Araneoidea</taxon>
        <taxon>Nephilidae</taxon>
        <taxon>Trichonephila</taxon>
    </lineage>
</organism>
<keyword evidence="2" id="KW-0677">Repeat</keyword>
<evidence type="ECO:0000256" key="4">
    <source>
        <dbReference type="SAM" id="MobiDB-lite"/>
    </source>
</evidence>
<dbReference type="OrthoDB" id="343296at2759"/>
<name>A0A8X6LZ60_TRICU</name>
<dbReference type="Proteomes" id="UP000887116">
    <property type="component" value="Unassembled WGS sequence"/>
</dbReference>
<dbReference type="InterPro" id="IPR002048">
    <property type="entry name" value="EF_hand_dom"/>
</dbReference>
<feature type="compositionally biased region" description="Polar residues" evidence="4">
    <location>
        <begin position="1"/>
        <end position="10"/>
    </location>
</feature>
<dbReference type="PROSITE" id="PS50222">
    <property type="entry name" value="EF_HAND_2"/>
    <property type="match status" value="4"/>
</dbReference>
<dbReference type="FunFam" id="1.10.238.10:FF:000001">
    <property type="entry name" value="Calmodulin 1"/>
    <property type="match status" value="1"/>
</dbReference>
<dbReference type="EMBL" id="BMAO01008756">
    <property type="protein sequence ID" value="GFR26052.1"/>
    <property type="molecule type" value="Genomic_DNA"/>
</dbReference>
<dbReference type="PANTHER" id="PTHR23048">
    <property type="entry name" value="MYOSIN LIGHT CHAIN 1, 3"/>
    <property type="match status" value="1"/>
</dbReference>
<dbReference type="PROSITE" id="PS00018">
    <property type="entry name" value="EF_HAND_1"/>
    <property type="match status" value="2"/>
</dbReference>
<feature type="region of interest" description="Disordered" evidence="4">
    <location>
        <begin position="1"/>
        <end position="21"/>
    </location>
</feature>
<dbReference type="SMART" id="SM00054">
    <property type="entry name" value="EFh"/>
    <property type="match status" value="4"/>
</dbReference>
<gene>
    <name evidence="6" type="primary">CETN1</name>
    <name evidence="6" type="ORF">TNCT_705151</name>
</gene>
<comment type="caution">
    <text evidence="6">The sequence shown here is derived from an EMBL/GenBank/DDBJ whole genome shotgun (WGS) entry which is preliminary data.</text>
</comment>
<dbReference type="PANTHER" id="PTHR23048:SF48">
    <property type="entry name" value="CENTRIN 3"/>
    <property type="match status" value="1"/>
</dbReference>
<keyword evidence="3" id="KW-0106">Calcium</keyword>
<feature type="domain" description="EF-hand" evidence="5">
    <location>
        <begin position="134"/>
        <end position="169"/>
    </location>
</feature>
<feature type="domain" description="EF-hand" evidence="5">
    <location>
        <begin position="25"/>
        <end position="60"/>
    </location>
</feature>
<evidence type="ECO:0000256" key="3">
    <source>
        <dbReference type="ARBA" id="ARBA00022837"/>
    </source>
</evidence>
<dbReference type="AlphaFoldDB" id="A0A8X6LZ60"/>
<keyword evidence="1" id="KW-0479">Metal-binding</keyword>
<proteinExistence type="predicted"/>
<feature type="domain" description="EF-hand" evidence="5">
    <location>
        <begin position="61"/>
        <end position="96"/>
    </location>
</feature>
<evidence type="ECO:0000256" key="1">
    <source>
        <dbReference type="ARBA" id="ARBA00022723"/>
    </source>
</evidence>
<evidence type="ECO:0000313" key="7">
    <source>
        <dbReference type="Proteomes" id="UP000887116"/>
    </source>
</evidence>
<keyword evidence="7" id="KW-1185">Reference proteome</keyword>
<dbReference type="CDD" id="cd00051">
    <property type="entry name" value="EFh"/>
    <property type="match status" value="2"/>
</dbReference>
<dbReference type="InterPro" id="IPR011992">
    <property type="entry name" value="EF-hand-dom_pair"/>
</dbReference>
<reference evidence="6" key="1">
    <citation type="submission" date="2020-07" db="EMBL/GenBank/DDBJ databases">
        <title>Multicomponent nature underlies the extraordinary mechanical properties of spider dragline silk.</title>
        <authorList>
            <person name="Kono N."/>
            <person name="Nakamura H."/>
            <person name="Mori M."/>
            <person name="Yoshida Y."/>
            <person name="Ohtoshi R."/>
            <person name="Malay A.D."/>
            <person name="Moran D.A.P."/>
            <person name="Tomita M."/>
            <person name="Numata K."/>
            <person name="Arakawa K."/>
        </authorList>
    </citation>
    <scope>NUCLEOTIDE SEQUENCE</scope>
</reference>
<evidence type="ECO:0000313" key="6">
    <source>
        <dbReference type="EMBL" id="GFR26052.1"/>
    </source>
</evidence>
<dbReference type="InterPro" id="IPR018247">
    <property type="entry name" value="EF_Hand_1_Ca_BS"/>
</dbReference>
<evidence type="ECO:0000259" key="5">
    <source>
        <dbReference type="PROSITE" id="PS50222"/>
    </source>
</evidence>
<sequence>MTSSRKSSVGGTKKRSSLKIELTDEQKKDIEDAFHLFDTENSGFIATRELKVALRALGFEPKKEEIKKMVSEIDKDNTGKIAYDDFYKLMAEKISDKGANQEIMKAFQLFDDDNTGKISFANLKRVAEELGENINDEELREMIMEADRDGDGEVNQEEFLRIMKKTCLY</sequence>
<dbReference type="GO" id="GO:0005509">
    <property type="term" value="F:calcium ion binding"/>
    <property type="evidence" value="ECO:0007669"/>
    <property type="project" value="InterPro"/>
</dbReference>
<protein>
    <submittedName>
        <fullName evidence="6">Centrin-1</fullName>
    </submittedName>
</protein>
<dbReference type="SUPFAM" id="SSF47473">
    <property type="entry name" value="EF-hand"/>
    <property type="match status" value="1"/>
</dbReference>
<dbReference type="Pfam" id="PF13499">
    <property type="entry name" value="EF-hand_7"/>
    <property type="match status" value="2"/>
</dbReference>
<evidence type="ECO:0000256" key="2">
    <source>
        <dbReference type="ARBA" id="ARBA00022737"/>
    </source>
</evidence>
<dbReference type="InterPro" id="IPR050230">
    <property type="entry name" value="CALM/Myosin/TropC-like"/>
</dbReference>
<dbReference type="Gene3D" id="1.10.238.10">
    <property type="entry name" value="EF-hand"/>
    <property type="match status" value="2"/>
</dbReference>
<feature type="domain" description="EF-hand" evidence="5">
    <location>
        <begin position="98"/>
        <end position="133"/>
    </location>
</feature>
<dbReference type="GO" id="GO:0016460">
    <property type="term" value="C:myosin II complex"/>
    <property type="evidence" value="ECO:0007669"/>
    <property type="project" value="TreeGrafter"/>
</dbReference>
<accession>A0A8X6LZ60</accession>